<evidence type="ECO:0000313" key="3">
    <source>
        <dbReference type="EMBL" id="MDN5213934.1"/>
    </source>
</evidence>
<protein>
    <recommendedName>
        <fullName evidence="5">Lipoprotein</fullName>
    </recommendedName>
</protein>
<evidence type="ECO:0008006" key="5">
    <source>
        <dbReference type="Google" id="ProtNLM"/>
    </source>
</evidence>
<reference evidence="3" key="1">
    <citation type="submission" date="2023-06" db="EMBL/GenBank/DDBJ databases">
        <title>Genomic of Agaribacillus aureum.</title>
        <authorList>
            <person name="Wang G."/>
        </authorList>
    </citation>
    <scope>NUCLEOTIDE SEQUENCE</scope>
    <source>
        <strain evidence="3">BMA12</strain>
    </source>
</reference>
<keyword evidence="1" id="KW-0472">Membrane</keyword>
<evidence type="ECO:0000256" key="2">
    <source>
        <dbReference type="SAM" id="SignalP"/>
    </source>
</evidence>
<dbReference type="EMBL" id="JAUJEB010000004">
    <property type="protein sequence ID" value="MDN5213934.1"/>
    <property type="molecule type" value="Genomic_DNA"/>
</dbReference>
<feature type="signal peptide" evidence="2">
    <location>
        <begin position="1"/>
        <end position="19"/>
    </location>
</feature>
<comment type="caution">
    <text evidence="3">The sequence shown here is derived from an EMBL/GenBank/DDBJ whole genome shotgun (WGS) entry which is preliminary data.</text>
</comment>
<keyword evidence="2" id="KW-0732">Signal</keyword>
<keyword evidence="4" id="KW-1185">Reference proteome</keyword>
<organism evidence="3 4">
    <name type="scientific">Agaribacillus aureus</name>
    <dbReference type="NCBI Taxonomy" id="3051825"/>
    <lineage>
        <taxon>Bacteria</taxon>
        <taxon>Pseudomonadati</taxon>
        <taxon>Bacteroidota</taxon>
        <taxon>Cytophagia</taxon>
        <taxon>Cytophagales</taxon>
        <taxon>Splendidivirgaceae</taxon>
        <taxon>Agaribacillus</taxon>
    </lineage>
</organism>
<proteinExistence type="predicted"/>
<feature type="transmembrane region" description="Helical" evidence="1">
    <location>
        <begin position="144"/>
        <end position="177"/>
    </location>
</feature>
<dbReference type="Proteomes" id="UP001172083">
    <property type="component" value="Unassembled WGS sequence"/>
</dbReference>
<evidence type="ECO:0000313" key="4">
    <source>
        <dbReference type="Proteomes" id="UP001172083"/>
    </source>
</evidence>
<feature type="chain" id="PRO_5046823720" description="Lipoprotein" evidence="2">
    <location>
        <begin position="20"/>
        <end position="182"/>
    </location>
</feature>
<dbReference type="PROSITE" id="PS51257">
    <property type="entry name" value="PROKAR_LIPOPROTEIN"/>
    <property type="match status" value="1"/>
</dbReference>
<accession>A0ABT8L845</accession>
<keyword evidence="1" id="KW-1133">Transmembrane helix</keyword>
<sequence length="182" mass="19943">MKKIIFRSFLTIFGIGLFACSSSKFDYQSAYKFSHYNYQKPTPIDLNQSENAPVQALASADPDFGPVPVSRPRIDFVKAENEPVNNVDVSNKSSFSELTREEKKAFKQDIKRQLKKISQERKLAKKEAGKKAAQMNRKIYTGLIIAGAGIVVAILASGTVGGLAIIVGVALIAWGLIEQGSF</sequence>
<evidence type="ECO:0000256" key="1">
    <source>
        <dbReference type="SAM" id="Phobius"/>
    </source>
</evidence>
<keyword evidence="1" id="KW-0812">Transmembrane</keyword>
<name>A0ABT8L845_9BACT</name>
<dbReference type="RefSeq" id="WP_346759273.1">
    <property type="nucleotide sequence ID" value="NZ_JAUJEB010000004.1"/>
</dbReference>
<gene>
    <name evidence="3" type="ORF">QQ020_17800</name>
</gene>